<keyword evidence="4" id="KW-1134">Transmembrane beta strand</keyword>
<dbReference type="PANTHER" id="PTHR30026:SF20">
    <property type="entry name" value="OUTER MEMBRANE PROTEIN TOLC"/>
    <property type="match status" value="1"/>
</dbReference>
<keyword evidence="8" id="KW-0732">Signal</keyword>
<dbReference type="InterPro" id="IPR051906">
    <property type="entry name" value="TolC-like"/>
</dbReference>
<dbReference type="GO" id="GO:0015562">
    <property type="term" value="F:efflux transmembrane transporter activity"/>
    <property type="evidence" value="ECO:0007669"/>
    <property type="project" value="InterPro"/>
</dbReference>
<dbReference type="RefSeq" id="WP_073355170.1">
    <property type="nucleotide sequence ID" value="NZ_FQUZ01000008.1"/>
</dbReference>
<proteinExistence type="inferred from homology"/>
<dbReference type="NCBIfam" id="TIGR01844">
    <property type="entry name" value="type_I_sec_TolC"/>
    <property type="match status" value="1"/>
</dbReference>
<evidence type="ECO:0000256" key="6">
    <source>
        <dbReference type="ARBA" id="ARBA00023136"/>
    </source>
</evidence>
<evidence type="ECO:0000313" key="10">
    <source>
        <dbReference type="Proteomes" id="UP000184327"/>
    </source>
</evidence>
<dbReference type="GO" id="GO:1990281">
    <property type="term" value="C:efflux pump complex"/>
    <property type="evidence" value="ECO:0007669"/>
    <property type="project" value="TreeGrafter"/>
</dbReference>
<dbReference type="GO" id="GO:0009279">
    <property type="term" value="C:cell outer membrane"/>
    <property type="evidence" value="ECO:0007669"/>
    <property type="project" value="UniProtKB-SubCell"/>
</dbReference>
<keyword evidence="5" id="KW-0812">Transmembrane</keyword>
<dbReference type="GO" id="GO:0015288">
    <property type="term" value="F:porin activity"/>
    <property type="evidence" value="ECO:0007669"/>
    <property type="project" value="TreeGrafter"/>
</dbReference>
<protein>
    <submittedName>
        <fullName evidence="9">Outer membrane protein</fullName>
    </submittedName>
</protein>
<reference evidence="9 10" key="1">
    <citation type="submission" date="2016-11" db="EMBL/GenBank/DDBJ databases">
        <authorList>
            <person name="Jaros S."/>
            <person name="Januszkiewicz K."/>
            <person name="Wedrychowicz H."/>
        </authorList>
    </citation>
    <scope>NUCLEOTIDE SEQUENCE [LARGE SCALE GENOMIC DNA]</scope>
    <source>
        <strain evidence="9 10">DSM 16112</strain>
    </source>
</reference>
<evidence type="ECO:0000256" key="8">
    <source>
        <dbReference type="SAM" id="SignalP"/>
    </source>
</evidence>
<dbReference type="OrthoDB" id="9813458at2"/>
<evidence type="ECO:0000313" key="9">
    <source>
        <dbReference type="EMBL" id="SHE85151.1"/>
    </source>
</evidence>
<keyword evidence="10" id="KW-1185">Reference proteome</keyword>
<dbReference type="Gene3D" id="1.20.1600.10">
    <property type="entry name" value="Outer membrane efflux proteins (OEP)"/>
    <property type="match status" value="1"/>
</dbReference>
<dbReference type="AlphaFoldDB" id="A0A1M4WV32"/>
<comment type="similarity">
    <text evidence="2">Belongs to the outer membrane factor (OMF) (TC 1.B.17) family.</text>
</comment>
<evidence type="ECO:0000256" key="7">
    <source>
        <dbReference type="ARBA" id="ARBA00023237"/>
    </source>
</evidence>
<feature type="chain" id="PRO_5009908180" evidence="8">
    <location>
        <begin position="26"/>
        <end position="469"/>
    </location>
</feature>
<sequence>MRHFTSKRLLILTASLLTTATASFAENSPVHLVSERHLQTPSEAGTDSAKSTTPLLRLGEAYQLALEHDHAWAVAQYEYRAAQQAYPIARAALLPNANAGGSIYRVDRDLTNQNNTRSEDQYNQKNAQVQVRQALLNLEASKRVAMSRYDERIASVERVNAHQDLIQRVTNAYLDVLLSQEQVRLVDTQLEATQGQLRQVQSQREAGIATRTDVDEALAQLDRIKADRVAAISSVEISRQQLRHIISQPVSEVVPLSAEVAFSLPSPTEPVAWVDAALEHSPKVVARQFAAEQAALNIERVGGRRYPTVNAAASYSHATATDNGAKRDRIGRIGIELNVPLYSGGGISAEERQAIARNQSAQRQLALARSEAELDASTAHAELTNGLVRIQALEQAVRSGESALQGAKISASVAYRTFVDVLNAEQLLYRSRFDLLDARFEYIRAFVRLQAAVGALDETIVTEINGWLE</sequence>
<accession>A0A1M4WV32</accession>
<keyword evidence="7" id="KW-0998">Cell outer membrane</keyword>
<dbReference type="SUPFAM" id="SSF56954">
    <property type="entry name" value="Outer membrane efflux proteins (OEP)"/>
    <property type="match status" value="1"/>
</dbReference>
<feature type="signal peptide" evidence="8">
    <location>
        <begin position="1"/>
        <end position="25"/>
    </location>
</feature>
<evidence type="ECO:0000256" key="2">
    <source>
        <dbReference type="ARBA" id="ARBA00007613"/>
    </source>
</evidence>
<keyword evidence="6" id="KW-0472">Membrane</keyword>
<dbReference type="Proteomes" id="UP000184327">
    <property type="component" value="Unassembled WGS sequence"/>
</dbReference>
<dbReference type="InterPro" id="IPR003423">
    <property type="entry name" value="OMP_efflux"/>
</dbReference>
<dbReference type="PANTHER" id="PTHR30026">
    <property type="entry name" value="OUTER MEMBRANE PROTEIN TOLC"/>
    <property type="match status" value="1"/>
</dbReference>
<dbReference type="InterPro" id="IPR010130">
    <property type="entry name" value="T1SS_OMP_TolC"/>
</dbReference>
<gene>
    <name evidence="9" type="ORF">SAMN02745117_00918</name>
</gene>
<evidence type="ECO:0000256" key="1">
    <source>
        <dbReference type="ARBA" id="ARBA00004442"/>
    </source>
</evidence>
<evidence type="ECO:0000256" key="3">
    <source>
        <dbReference type="ARBA" id="ARBA00022448"/>
    </source>
</evidence>
<dbReference type="Pfam" id="PF02321">
    <property type="entry name" value="OEP"/>
    <property type="match status" value="2"/>
</dbReference>
<evidence type="ECO:0000256" key="4">
    <source>
        <dbReference type="ARBA" id="ARBA00022452"/>
    </source>
</evidence>
<organism evidence="9 10">
    <name type="scientific">Lampropedia hyalina DSM 16112</name>
    <dbReference type="NCBI Taxonomy" id="1122156"/>
    <lineage>
        <taxon>Bacteria</taxon>
        <taxon>Pseudomonadati</taxon>
        <taxon>Pseudomonadota</taxon>
        <taxon>Betaproteobacteria</taxon>
        <taxon>Burkholderiales</taxon>
        <taxon>Comamonadaceae</taxon>
        <taxon>Lampropedia</taxon>
    </lineage>
</organism>
<dbReference type="EMBL" id="FQUZ01000008">
    <property type="protein sequence ID" value="SHE85151.1"/>
    <property type="molecule type" value="Genomic_DNA"/>
</dbReference>
<comment type="subcellular location">
    <subcellularLocation>
        <location evidence="1">Cell outer membrane</location>
    </subcellularLocation>
</comment>
<evidence type="ECO:0000256" key="5">
    <source>
        <dbReference type="ARBA" id="ARBA00022692"/>
    </source>
</evidence>
<name>A0A1M4WV32_9BURK</name>
<dbReference type="STRING" id="1122156.SAMN02745117_00918"/>
<keyword evidence="3" id="KW-0813">Transport</keyword>